<dbReference type="RefSeq" id="WP_163954235.1">
    <property type="nucleotide sequence ID" value="NZ_JAAFZH010000015.1"/>
</dbReference>
<evidence type="ECO:0000313" key="3">
    <source>
        <dbReference type="Proteomes" id="UP000474175"/>
    </source>
</evidence>
<dbReference type="EMBL" id="JAAFZH010000015">
    <property type="protein sequence ID" value="NDU98107.1"/>
    <property type="molecule type" value="Genomic_DNA"/>
</dbReference>
<name>A0A6L9LEP6_9BACT</name>
<gene>
    <name evidence="2" type="ORF">GK108_24705</name>
</gene>
<accession>A0A6L9LEP6</accession>
<organism evidence="2 3">
    <name type="scientific">Spirosoma terrae</name>
    <dbReference type="NCBI Taxonomy" id="1968276"/>
    <lineage>
        <taxon>Bacteria</taxon>
        <taxon>Pseudomonadati</taxon>
        <taxon>Bacteroidota</taxon>
        <taxon>Cytophagia</taxon>
        <taxon>Cytophagales</taxon>
        <taxon>Cytophagaceae</taxon>
        <taxon>Spirosoma</taxon>
    </lineage>
</organism>
<feature type="transmembrane region" description="Helical" evidence="1">
    <location>
        <begin position="12"/>
        <end position="29"/>
    </location>
</feature>
<keyword evidence="1" id="KW-0812">Transmembrane</keyword>
<evidence type="ECO:0000256" key="1">
    <source>
        <dbReference type="SAM" id="Phobius"/>
    </source>
</evidence>
<comment type="caution">
    <text evidence="2">The sequence shown here is derived from an EMBL/GenBank/DDBJ whole genome shotgun (WGS) entry which is preliminary data.</text>
</comment>
<evidence type="ECO:0008006" key="4">
    <source>
        <dbReference type="Google" id="ProtNLM"/>
    </source>
</evidence>
<keyword evidence="1" id="KW-0472">Membrane</keyword>
<dbReference type="AlphaFoldDB" id="A0A6L9LEP6"/>
<feature type="transmembrane region" description="Helical" evidence="1">
    <location>
        <begin position="60"/>
        <end position="78"/>
    </location>
</feature>
<keyword evidence="3" id="KW-1185">Reference proteome</keyword>
<sequence length="146" mass="16438">MQPIQPRWIQAILLYLIISNAIPGCWALFMPESFYTSFPGFGRTWVSVDGPYNEHLIRDVGAFFLAVTTLCCLTLIVPRLVTAQATASCLLVFNIPHLLYHLRHLHMLPWIDQVGNVVALSLAVLLPILLMIYSASVQKSRQSVLF</sequence>
<evidence type="ECO:0000313" key="2">
    <source>
        <dbReference type="EMBL" id="NDU98107.1"/>
    </source>
</evidence>
<dbReference type="Proteomes" id="UP000474175">
    <property type="component" value="Unassembled WGS sequence"/>
</dbReference>
<reference evidence="2 3" key="1">
    <citation type="submission" date="2020-02" db="EMBL/GenBank/DDBJ databases">
        <title>Draft genome sequence of two Spirosoma agri KCTC 52727 and Spirosoma terrae KCTC 52035.</title>
        <authorList>
            <person name="Rojas J."/>
            <person name="Ambika Manirajan B."/>
            <person name="Suarez C."/>
            <person name="Ratering S."/>
            <person name="Schnell S."/>
        </authorList>
    </citation>
    <scope>NUCLEOTIDE SEQUENCE [LARGE SCALE GENOMIC DNA]</scope>
    <source>
        <strain evidence="2 3">KCTC 52035</strain>
    </source>
</reference>
<protein>
    <recommendedName>
        <fullName evidence="4">HXXEE domain-containing protein</fullName>
    </recommendedName>
</protein>
<proteinExistence type="predicted"/>
<feature type="transmembrane region" description="Helical" evidence="1">
    <location>
        <begin position="114"/>
        <end position="133"/>
    </location>
</feature>
<keyword evidence="1" id="KW-1133">Transmembrane helix</keyword>